<dbReference type="InterPro" id="IPR024078">
    <property type="entry name" value="LmbE-like_dom_sf"/>
</dbReference>
<dbReference type="PANTHER" id="PTHR12993:SF11">
    <property type="entry name" value="N-ACETYLGLUCOSAMINYL-PHOSPHATIDYLINOSITOL DE-N-ACETYLASE"/>
    <property type="match status" value="1"/>
</dbReference>
<dbReference type="PANTHER" id="PTHR12993">
    <property type="entry name" value="N-ACETYLGLUCOSAMINYL-PHOSPHATIDYLINOSITOL DE-N-ACETYLASE-RELATED"/>
    <property type="match status" value="1"/>
</dbReference>
<dbReference type="Gene3D" id="3.40.50.10320">
    <property type="entry name" value="LmbE-like"/>
    <property type="match status" value="1"/>
</dbReference>
<dbReference type="Pfam" id="PF02585">
    <property type="entry name" value="PIG-L"/>
    <property type="match status" value="1"/>
</dbReference>
<dbReference type="Proteomes" id="UP001155057">
    <property type="component" value="Unassembled WGS sequence"/>
</dbReference>
<proteinExistence type="predicted"/>
<accession>A0A9X2Q7N1</accession>
<dbReference type="EMBL" id="JANUAE010000009">
    <property type="protein sequence ID" value="MCS3710961.1"/>
    <property type="molecule type" value="Genomic_DNA"/>
</dbReference>
<evidence type="ECO:0000313" key="1">
    <source>
        <dbReference type="EMBL" id="MCS3710961.1"/>
    </source>
</evidence>
<dbReference type="RefSeq" id="WP_259124249.1">
    <property type="nucleotide sequence ID" value="NZ_JANUAE010000009.1"/>
</dbReference>
<reference evidence="1" key="1">
    <citation type="submission" date="2022-08" db="EMBL/GenBank/DDBJ databases">
        <title>Genomic Encyclopedia of Type Strains, Phase V (KMG-V): Genome sequencing to study the core and pangenomes of soil and plant-associated prokaryotes.</title>
        <authorList>
            <person name="Whitman W."/>
        </authorList>
    </citation>
    <scope>NUCLEOTIDE SEQUENCE</scope>
    <source>
        <strain evidence="1">SP3049</strain>
    </source>
</reference>
<protein>
    <submittedName>
        <fullName evidence="1">LmbE family N-acetylglucosaminyl deacetylase</fullName>
    </submittedName>
</protein>
<name>A0A9X2Q7N1_9BACT</name>
<gene>
    <name evidence="1" type="ORF">GGP61_002587</name>
</gene>
<organism evidence="1 2">
    <name type="scientific">Salinibacter ruber</name>
    <dbReference type="NCBI Taxonomy" id="146919"/>
    <lineage>
        <taxon>Bacteria</taxon>
        <taxon>Pseudomonadati</taxon>
        <taxon>Rhodothermota</taxon>
        <taxon>Rhodothermia</taxon>
        <taxon>Rhodothermales</taxon>
        <taxon>Salinibacteraceae</taxon>
        <taxon>Salinibacter</taxon>
    </lineage>
</organism>
<evidence type="ECO:0000313" key="2">
    <source>
        <dbReference type="Proteomes" id="UP001155057"/>
    </source>
</evidence>
<sequence>MRSKSILVVAAHPDDEVLGCGGTIARRVEEGHDVYIAVLGEGITSRYEDRDDADQALVESLASTSREVGEFLGAEKVYLDEFPDNRFDTVPLLKVIKSIEDLIDTVHPEVVYTQHGGDLNIDHNVVYRATLTATRPMIECPVREVYAYEVASSTEWAFQEFSPPFRPNTFVEIEDTLDRKVEAMQMYETEARSYPHPRSPKSLRAIARNWGRTAGMQAAEAFELVRSVER</sequence>
<dbReference type="AlphaFoldDB" id="A0A9X2Q7N1"/>
<dbReference type="GO" id="GO:0016811">
    <property type="term" value="F:hydrolase activity, acting on carbon-nitrogen (but not peptide) bonds, in linear amides"/>
    <property type="evidence" value="ECO:0007669"/>
    <property type="project" value="TreeGrafter"/>
</dbReference>
<dbReference type="SUPFAM" id="SSF102588">
    <property type="entry name" value="LmbE-like"/>
    <property type="match status" value="1"/>
</dbReference>
<comment type="caution">
    <text evidence="1">The sequence shown here is derived from an EMBL/GenBank/DDBJ whole genome shotgun (WGS) entry which is preliminary data.</text>
</comment>
<dbReference type="InterPro" id="IPR003737">
    <property type="entry name" value="GlcNAc_PI_deacetylase-related"/>
</dbReference>